<evidence type="ECO:0000313" key="2">
    <source>
        <dbReference type="Proteomes" id="UP001642260"/>
    </source>
</evidence>
<dbReference type="Proteomes" id="UP001642260">
    <property type="component" value="Unassembled WGS sequence"/>
</dbReference>
<evidence type="ECO:0000313" key="1">
    <source>
        <dbReference type="EMBL" id="CAH8388583.1"/>
    </source>
</evidence>
<reference evidence="1 2" key="1">
    <citation type="submission" date="2022-03" db="EMBL/GenBank/DDBJ databases">
        <authorList>
            <person name="Macdonald S."/>
            <person name="Ahmed S."/>
            <person name="Newling K."/>
        </authorList>
    </citation>
    <scope>NUCLEOTIDE SEQUENCE [LARGE SCALE GENOMIC DNA]</scope>
</reference>
<dbReference type="AlphaFoldDB" id="A0ABC8LYG7"/>
<dbReference type="EMBL" id="CAKOAT010807375">
    <property type="protein sequence ID" value="CAH8388583.1"/>
    <property type="molecule type" value="Genomic_DNA"/>
</dbReference>
<proteinExistence type="predicted"/>
<keyword evidence="2" id="KW-1185">Reference proteome</keyword>
<organism evidence="1 2">
    <name type="scientific">Eruca vesicaria subsp. sativa</name>
    <name type="common">Garden rocket</name>
    <name type="synonym">Eruca sativa</name>
    <dbReference type="NCBI Taxonomy" id="29727"/>
    <lineage>
        <taxon>Eukaryota</taxon>
        <taxon>Viridiplantae</taxon>
        <taxon>Streptophyta</taxon>
        <taxon>Embryophyta</taxon>
        <taxon>Tracheophyta</taxon>
        <taxon>Spermatophyta</taxon>
        <taxon>Magnoliopsida</taxon>
        <taxon>eudicotyledons</taxon>
        <taxon>Gunneridae</taxon>
        <taxon>Pentapetalae</taxon>
        <taxon>rosids</taxon>
        <taxon>malvids</taxon>
        <taxon>Brassicales</taxon>
        <taxon>Brassicaceae</taxon>
        <taxon>Brassiceae</taxon>
        <taxon>Eruca</taxon>
    </lineage>
</organism>
<gene>
    <name evidence="1" type="ORF">ERUC_LOCUS41066</name>
</gene>
<sequence length="228" mass="25255">MSKGTHWHLSNELPLYKFVDILGEVSAIRSTVNVHMGYSIDLTVCVSMFDSLALAFHNKFLSGPELRIVFATSISSKIVGRRLFLNSTSGTHIYFDSEREVCKEMFDIPSSNVFKGEIIEFLCTAKGTEIHADKDYNSFLYIPETNPVQCHVYRSRVEFSVSDQTGSTVFVAFDEGMARITNIQASEVSYIVGAADVPQADLPGVETQRSAFAPGEVLQCCSAAIYFC</sequence>
<name>A0ABC8LYG7_ERUVS</name>
<protein>
    <submittedName>
        <fullName evidence="1">Uncharacterized protein</fullName>
    </submittedName>
</protein>
<comment type="caution">
    <text evidence="1">The sequence shown here is derived from an EMBL/GenBank/DDBJ whole genome shotgun (WGS) entry which is preliminary data.</text>
</comment>
<accession>A0ABC8LYG7</accession>